<dbReference type="Pfam" id="PF00696">
    <property type="entry name" value="AA_kinase"/>
    <property type="match status" value="1"/>
</dbReference>
<dbReference type="EMBL" id="JAFLQZ010000003">
    <property type="protein sequence ID" value="MBO0357488.1"/>
    <property type="molecule type" value="Genomic_DNA"/>
</dbReference>
<dbReference type="HAMAP" id="MF_00456">
    <property type="entry name" value="ProB"/>
    <property type="match status" value="1"/>
</dbReference>
<feature type="binding site" evidence="8">
    <location>
        <position position="150"/>
    </location>
    <ligand>
        <name>substrate</name>
    </ligand>
</feature>
<dbReference type="GO" id="GO:0055129">
    <property type="term" value="P:L-proline biosynthetic process"/>
    <property type="evidence" value="ECO:0007669"/>
    <property type="project" value="UniProtKB-UniRule"/>
</dbReference>
<reference evidence="10" key="1">
    <citation type="submission" date="2021-03" db="EMBL/GenBank/DDBJ databases">
        <authorList>
            <person name="Kim M.K."/>
        </authorList>
    </citation>
    <scope>NUCLEOTIDE SEQUENCE</scope>
    <source>
        <strain evidence="10">BT186</strain>
    </source>
</reference>
<dbReference type="GO" id="GO:0004349">
    <property type="term" value="F:glutamate 5-kinase activity"/>
    <property type="evidence" value="ECO:0007669"/>
    <property type="project" value="UniProtKB-UniRule"/>
</dbReference>
<keyword evidence="7 8" id="KW-0067">ATP-binding</keyword>
<dbReference type="Gene3D" id="3.40.1160.10">
    <property type="entry name" value="Acetylglutamate kinase-like"/>
    <property type="match status" value="2"/>
</dbReference>
<proteinExistence type="inferred from homology"/>
<evidence type="ECO:0000256" key="1">
    <source>
        <dbReference type="ARBA" id="ARBA00022490"/>
    </source>
</evidence>
<keyword evidence="2 8" id="KW-0028">Amino-acid biosynthesis</keyword>
<evidence type="ECO:0000256" key="2">
    <source>
        <dbReference type="ARBA" id="ARBA00022605"/>
    </source>
</evidence>
<comment type="subcellular location">
    <subcellularLocation>
        <location evidence="8">Cytoplasm</location>
    </subcellularLocation>
</comment>
<keyword evidence="5 8" id="KW-0547">Nucleotide-binding</keyword>
<dbReference type="SUPFAM" id="SSF88697">
    <property type="entry name" value="PUA domain-like"/>
    <property type="match status" value="1"/>
</dbReference>
<comment type="caution">
    <text evidence="8">Lacks conserved residue(s) required for the propagation of feature annotation.</text>
</comment>
<dbReference type="InterPro" id="IPR011529">
    <property type="entry name" value="Glu_5kinase"/>
</dbReference>
<feature type="binding site" evidence="8">
    <location>
        <position position="138"/>
    </location>
    <ligand>
        <name>substrate</name>
    </ligand>
</feature>
<dbReference type="AlphaFoldDB" id="A0A939EX29"/>
<evidence type="ECO:0000313" key="11">
    <source>
        <dbReference type="Proteomes" id="UP000664144"/>
    </source>
</evidence>
<dbReference type="Proteomes" id="UP000664144">
    <property type="component" value="Unassembled WGS sequence"/>
</dbReference>
<accession>A0A939EX29</accession>
<comment type="similarity">
    <text evidence="8">Belongs to the glutamate 5-kinase family.</text>
</comment>
<evidence type="ECO:0000256" key="7">
    <source>
        <dbReference type="ARBA" id="ARBA00022840"/>
    </source>
</evidence>
<dbReference type="InterPro" id="IPR015947">
    <property type="entry name" value="PUA-like_sf"/>
</dbReference>
<evidence type="ECO:0000256" key="3">
    <source>
        <dbReference type="ARBA" id="ARBA00022650"/>
    </source>
</evidence>
<comment type="pathway">
    <text evidence="8">Amino-acid biosynthesis; L-proline biosynthesis; L-glutamate 5-semialdehyde from L-glutamate: step 1/2.</text>
</comment>
<dbReference type="PRINTS" id="PR00474">
    <property type="entry name" value="GLU5KINASE"/>
</dbReference>
<keyword evidence="4 8" id="KW-0808">Transferase</keyword>
<dbReference type="InterPro" id="IPR041739">
    <property type="entry name" value="G5K_ProB"/>
</dbReference>
<dbReference type="Pfam" id="PF01472">
    <property type="entry name" value="PUA"/>
    <property type="match status" value="1"/>
</dbReference>
<feature type="domain" description="PUA" evidence="9">
    <location>
        <begin position="277"/>
        <end position="351"/>
    </location>
</feature>
<keyword evidence="3 8" id="KW-0641">Proline biosynthesis</keyword>
<gene>
    <name evidence="8 10" type="primary">proB</name>
    <name evidence="10" type="ORF">J0X19_05990</name>
</gene>
<evidence type="ECO:0000256" key="5">
    <source>
        <dbReference type="ARBA" id="ARBA00022741"/>
    </source>
</evidence>
<dbReference type="RefSeq" id="WP_206982562.1">
    <property type="nucleotide sequence ID" value="NZ_JAFLQZ010000003.1"/>
</dbReference>
<evidence type="ECO:0000256" key="8">
    <source>
        <dbReference type="HAMAP-Rule" id="MF_00456"/>
    </source>
</evidence>
<sequence length="363" mass="38798">MALPYQRIIVKIGSNVLTQENGLPDQARIQHLVDQIAALKKVGKEVIVVSSGAVAAGRSLVQVSDKADAVSNRQLLAAVGQVKLLATYAALFGQHELVCAQVLVTKEDFRDRQHYLNMQNCFQALLQNNIIPVVNENDVISVTELMFTDNDELAGLVASMLDADALLILSNVDGIYDGDPKAPGAQLIPVIEPGTTSFSSFVTTQRSQFGRGGMITKCHMAHKVAQLGIAVHIANGKTENILPRILSENVVSTRFVANRTASRKKKWLAHAEPAAKGAVQLNAGAKAALTTPGKAVSLLPVGVLGIVGTFQKGDIIKLLDEAGKTIGLGVAEYGADKALERLGLQHQKPLVHYDYLFLSTAIS</sequence>
<evidence type="ECO:0000256" key="6">
    <source>
        <dbReference type="ARBA" id="ARBA00022777"/>
    </source>
</evidence>
<dbReference type="FunFam" id="3.40.1160.10:FF:000040">
    <property type="entry name" value="Glutamate 5-kinase"/>
    <property type="match status" value="1"/>
</dbReference>
<dbReference type="GO" id="GO:0005829">
    <property type="term" value="C:cytosol"/>
    <property type="evidence" value="ECO:0007669"/>
    <property type="project" value="TreeGrafter"/>
</dbReference>
<comment type="function">
    <text evidence="8">Catalyzes the transfer of a phosphate group to glutamate to form L-glutamate 5-phosphate.</text>
</comment>
<dbReference type="PROSITE" id="PS50890">
    <property type="entry name" value="PUA"/>
    <property type="match status" value="1"/>
</dbReference>
<evidence type="ECO:0000313" key="10">
    <source>
        <dbReference type="EMBL" id="MBO0357488.1"/>
    </source>
</evidence>
<dbReference type="Gene3D" id="2.30.130.10">
    <property type="entry name" value="PUA domain"/>
    <property type="match status" value="1"/>
</dbReference>
<dbReference type="InterPro" id="IPR036393">
    <property type="entry name" value="AceGlu_kinase-like_sf"/>
</dbReference>
<dbReference type="EC" id="2.7.2.11" evidence="8"/>
<evidence type="ECO:0000259" key="9">
    <source>
        <dbReference type="SMART" id="SM00359"/>
    </source>
</evidence>
<keyword evidence="6 8" id="KW-0418">Kinase</keyword>
<dbReference type="NCBIfam" id="TIGR01027">
    <property type="entry name" value="proB"/>
    <property type="match status" value="1"/>
</dbReference>
<evidence type="ECO:0000256" key="4">
    <source>
        <dbReference type="ARBA" id="ARBA00022679"/>
    </source>
</evidence>
<dbReference type="CDD" id="cd04242">
    <property type="entry name" value="AAK_G5K_ProB"/>
    <property type="match status" value="1"/>
</dbReference>
<dbReference type="SUPFAM" id="SSF53633">
    <property type="entry name" value="Carbamate kinase-like"/>
    <property type="match status" value="1"/>
</dbReference>
<protein>
    <recommendedName>
        <fullName evidence="8">Glutamate 5-kinase</fullName>
        <ecNumber evidence="8">2.7.2.11</ecNumber>
    </recommendedName>
    <alternativeName>
        <fullName evidence="8">Gamma-glutamyl kinase</fullName>
        <shortName evidence="8">GK</shortName>
    </alternativeName>
</protein>
<organism evidence="10 11">
    <name type="scientific">Hymenobacter telluris</name>
    <dbReference type="NCBI Taxonomy" id="2816474"/>
    <lineage>
        <taxon>Bacteria</taxon>
        <taxon>Pseudomonadati</taxon>
        <taxon>Bacteroidota</taxon>
        <taxon>Cytophagia</taxon>
        <taxon>Cytophagales</taxon>
        <taxon>Hymenobacteraceae</taxon>
        <taxon>Hymenobacter</taxon>
    </lineage>
</organism>
<dbReference type="PANTHER" id="PTHR43654">
    <property type="entry name" value="GLUTAMATE 5-KINASE"/>
    <property type="match status" value="1"/>
</dbReference>
<dbReference type="GO" id="GO:0003723">
    <property type="term" value="F:RNA binding"/>
    <property type="evidence" value="ECO:0007669"/>
    <property type="project" value="InterPro"/>
</dbReference>
<feature type="binding site" evidence="8">
    <location>
        <position position="11"/>
    </location>
    <ligand>
        <name>ATP</name>
        <dbReference type="ChEBI" id="CHEBI:30616"/>
    </ligand>
</feature>
<keyword evidence="1 8" id="KW-0963">Cytoplasm</keyword>
<dbReference type="SMART" id="SM00359">
    <property type="entry name" value="PUA"/>
    <property type="match status" value="1"/>
</dbReference>
<name>A0A939EX29_9BACT</name>
<dbReference type="InterPro" id="IPR036974">
    <property type="entry name" value="PUA_sf"/>
</dbReference>
<comment type="caution">
    <text evidence="10">The sequence shown here is derived from an EMBL/GenBank/DDBJ whole genome shotgun (WGS) entry which is preliminary data.</text>
</comment>
<comment type="catalytic activity">
    <reaction evidence="8">
        <text>L-glutamate + ATP = L-glutamyl 5-phosphate + ADP</text>
        <dbReference type="Rhea" id="RHEA:14877"/>
        <dbReference type="ChEBI" id="CHEBI:29985"/>
        <dbReference type="ChEBI" id="CHEBI:30616"/>
        <dbReference type="ChEBI" id="CHEBI:58274"/>
        <dbReference type="ChEBI" id="CHEBI:456216"/>
        <dbReference type="EC" id="2.7.2.11"/>
    </reaction>
</comment>
<dbReference type="PIRSF" id="PIRSF000729">
    <property type="entry name" value="GK"/>
    <property type="match status" value="1"/>
</dbReference>
<dbReference type="GO" id="GO:0005524">
    <property type="term" value="F:ATP binding"/>
    <property type="evidence" value="ECO:0007669"/>
    <property type="project" value="UniProtKB-KW"/>
</dbReference>
<keyword evidence="11" id="KW-1185">Reference proteome</keyword>
<dbReference type="InterPro" id="IPR001048">
    <property type="entry name" value="Asp/Glu/Uridylate_kinase"/>
</dbReference>
<dbReference type="InterPro" id="IPR002478">
    <property type="entry name" value="PUA"/>
</dbReference>
<dbReference type="CDD" id="cd21157">
    <property type="entry name" value="PUA_G5K"/>
    <property type="match status" value="1"/>
</dbReference>
<dbReference type="PANTHER" id="PTHR43654:SF1">
    <property type="entry name" value="ISOPENTENYL PHOSPHATE KINASE"/>
    <property type="match status" value="1"/>
</dbReference>
<dbReference type="InterPro" id="IPR005715">
    <property type="entry name" value="Glu_5kinase/COase_Synthase"/>
</dbReference>
<feature type="binding site" evidence="8">
    <location>
        <position position="51"/>
    </location>
    <ligand>
        <name>substrate</name>
    </ligand>
</feature>
<dbReference type="InterPro" id="IPR001057">
    <property type="entry name" value="Glu/AcGlu_kinase"/>
</dbReference>